<proteinExistence type="predicted"/>
<keyword evidence="3" id="KW-1185">Reference proteome</keyword>
<dbReference type="OrthoDB" id="5411773at2759"/>
<name>A0A9P7GP87_9AGAR</name>
<feature type="region of interest" description="Disordered" evidence="1">
    <location>
        <begin position="1"/>
        <end position="36"/>
    </location>
</feature>
<gene>
    <name evidence="2" type="ORF">H0H81_010527</name>
</gene>
<dbReference type="AlphaFoldDB" id="A0A9P7GP87"/>
<organism evidence="2 3">
    <name type="scientific">Sphagnurus paluster</name>
    <dbReference type="NCBI Taxonomy" id="117069"/>
    <lineage>
        <taxon>Eukaryota</taxon>
        <taxon>Fungi</taxon>
        <taxon>Dikarya</taxon>
        <taxon>Basidiomycota</taxon>
        <taxon>Agaricomycotina</taxon>
        <taxon>Agaricomycetes</taxon>
        <taxon>Agaricomycetidae</taxon>
        <taxon>Agaricales</taxon>
        <taxon>Tricholomatineae</taxon>
        <taxon>Lyophyllaceae</taxon>
        <taxon>Sphagnurus</taxon>
    </lineage>
</organism>
<feature type="region of interest" description="Disordered" evidence="1">
    <location>
        <begin position="81"/>
        <end position="103"/>
    </location>
</feature>
<dbReference type="Gene3D" id="6.10.140.1740">
    <property type="match status" value="1"/>
</dbReference>
<dbReference type="Proteomes" id="UP000717328">
    <property type="component" value="Unassembled WGS sequence"/>
</dbReference>
<evidence type="ECO:0000313" key="2">
    <source>
        <dbReference type="EMBL" id="KAG5650920.1"/>
    </source>
</evidence>
<accession>A0A9P7GP87</accession>
<evidence type="ECO:0000256" key="1">
    <source>
        <dbReference type="SAM" id="MobiDB-lite"/>
    </source>
</evidence>
<comment type="caution">
    <text evidence="2">The sequence shown here is derived from an EMBL/GenBank/DDBJ whole genome shotgun (WGS) entry which is preliminary data.</text>
</comment>
<dbReference type="EMBL" id="JABCKI010000334">
    <property type="protein sequence ID" value="KAG5650920.1"/>
    <property type="molecule type" value="Genomic_DNA"/>
</dbReference>
<sequence length="305" mass="33428">MPSRKRRRAEFSPDLEDGPEPVIDTASKLNHSPEKEQEVWESFKDEQFEGYTTALLPMLAKYIKTRQDFERSRGVMGTAMEQGHNLNPKEDHPTSLHSTSIEVSNSLRLESIEPAISSKDKSEDTHSSRLPIALVLPTDMAKVATTSQQILSHSAVLLEELMRASEEKVNVAQAAYDSVNRHVRMLQQAIKEQEASIVNGDKPGHAEPGDLSELVVGRWVKPSRATLSPINSEDFGDIAGETAMDIDILDAVATGHKKGRRNAKAGQPLSDPQAQITSLTITLPAQAAVATLGIPEEIYCSSISR</sequence>
<reference evidence="2" key="1">
    <citation type="submission" date="2021-02" db="EMBL/GenBank/DDBJ databases">
        <authorList>
            <person name="Nieuwenhuis M."/>
            <person name="Van De Peppel L.J.J."/>
        </authorList>
    </citation>
    <scope>NUCLEOTIDE SEQUENCE</scope>
    <source>
        <strain evidence="2">D49</strain>
    </source>
</reference>
<protein>
    <submittedName>
        <fullName evidence="2">Uncharacterized protein</fullName>
    </submittedName>
</protein>
<evidence type="ECO:0000313" key="3">
    <source>
        <dbReference type="Proteomes" id="UP000717328"/>
    </source>
</evidence>
<reference evidence="2" key="2">
    <citation type="submission" date="2021-10" db="EMBL/GenBank/DDBJ databases">
        <title>Phylogenomics reveals ancestral predisposition of the termite-cultivated fungus Termitomyces towards a domesticated lifestyle.</title>
        <authorList>
            <person name="Auxier B."/>
            <person name="Grum-Grzhimaylo A."/>
            <person name="Cardenas M.E."/>
            <person name="Lodge J.D."/>
            <person name="Laessoe T."/>
            <person name="Pedersen O."/>
            <person name="Smith M.E."/>
            <person name="Kuyper T.W."/>
            <person name="Franco-Molano E.A."/>
            <person name="Baroni T.J."/>
            <person name="Aanen D.K."/>
        </authorList>
    </citation>
    <scope>NUCLEOTIDE SEQUENCE</scope>
    <source>
        <strain evidence="2">D49</strain>
    </source>
</reference>